<evidence type="ECO:0000256" key="4">
    <source>
        <dbReference type="ARBA" id="ARBA00022723"/>
    </source>
</evidence>
<keyword evidence="9 11" id="KW-1015">Disulfide bond</keyword>
<comment type="similarity">
    <text evidence="2 11">Belongs to the WhiB family.</text>
</comment>
<evidence type="ECO:0000256" key="7">
    <source>
        <dbReference type="ARBA" id="ARBA00023015"/>
    </source>
</evidence>
<keyword evidence="7 11" id="KW-0805">Transcription regulation</keyword>
<feature type="domain" description="4Fe-4S Wbl-type" evidence="12">
    <location>
        <begin position="27"/>
        <end position="90"/>
    </location>
</feature>
<dbReference type="EMBL" id="BHZD01000001">
    <property type="protein sequence ID" value="GCD41813.1"/>
    <property type="molecule type" value="Genomic_DNA"/>
</dbReference>
<dbReference type="InterPro" id="IPR003482">
    <property type="entry name" value="Whib"/>
</dbReference>
<dbReference type="RefSeq" id="WP_170251610.1">
    <property type="nucleotide sequence ID" value="NZ_BHZD01000001.1"/>
</dbReference>
<dbReference type="Pfam" id="PF02467">
    <property type="entry name" value="Whib"/>
    <property type="match status" value="1"/>
</dbReference>
<evidence type="ECO:0000256" key="6">
    <source>
        <dbReference type="ARBA" id="ARBA00023014"/>
    </source>
</evidence>
<sequence>MRNITPGDHPLSGLRGLADHSWHRRGRCHGLAPATADRLFFPGPRNRAAIARAKQMCSTCPVRQLCLTTALDTDTKEGIWGGLTEAERRPFHEKAEHRLDYARIHAVLNGRDIRLSAAERNTVARHAASRNWSPRRLARLLRVNTEWASDLLREARQDITYRDLCWAVHQQAEEDGIDLTDLPNVEVPPQRHTHELVEELREAA</sequence>
<dbReference type="PROSITE" id="PS51674">
    <property type="entry name" value="4FE4S_WBL"/>
    <property type="match status" value="1"/>
</dbReference>
<keyword evidence="8 11" id="KW-0238">DNA-binding</keyword>
<proteinExistence type="inferred from homology"/>
<dbReference type="GO" id="GO:0035731">
    <property type="term" value="F:dinitrosyl-iron complex binding"/>
    <property type="evidence" value="ECO:0007669"/>
    <property type="project" value="UniProtKB-UniRule"/>
</dbReference>
<name>A0A401VXK5_STREY</name>
<dbReference type="HAMAP" id="MF_01479">
    <property type="entry name" value="WhiB"/>
    <property type="match status" value="1"/>
</dbReference>
<evidence type="ECO:0000256" key="8">
    <source>
        <dbReference type="ARBA" id="ARBA00023125"/>
    </source>
</evidence>
<accession>A0A401VXK5</accession>
<dbReference type="PANTHER" id="PTHR38839">
    <property type="entry name" value="TRANSCRIPTIONAL REGULATOR WHID-RELATED"/>
    <property type="match status" value="1"/>
</dbReference>
<evidence type="ECO:0000256" key="11">
    <source>
        <dbReference type="HAMAP-Rule" id="MF_01479"/>
    </source>
</evidence>
<dbReference type="AlphaFoldDB" id="A0A401VXK5"/>
<evidence type="ECO:0000256" key="5">
    <source>
        <dbReference type="ARBA" id="ARBA00023004"/>
    </source>
</evidence>
<evidence type="ECO:0000256" key="10">
    <source>
        <dbReference type="ARBA" id="ARBA00023163"/>
    </source>
</evidence>
<comment type="caution">
    <text evidence="13">The sequence shown here is derived from an EMBL/GenBank/DDBJ whole genome shotgun (WGS) entry which is preliminary data.</text>
</comment>
<organism evidence="13 14">
    <name type="scientific">Streptomyces paromomycinus</name>
    <name type="common">Streptomyces rimosus subsp. paromomycinus</name>
    <dbReference type="NCBI Taxonomy" id="92743"/>
    <lineage>
        <taxon>Bacteria</taxon>
        <taxon>Bacillati</taxon>
        <taxon>Actinomycetota</taxon>
        <taxon>Actinomycetes</taxon>
        <taxon>Kitasatosporales</taxon>
        <taxon>Streptomycetaceae</taxon>
        <taxon>Streptomyces</taxon>
    </lineage>
</organism>
<dbReference type="GO" id="GO:0051539">
    <property type="term" value="F:4 iron, 4 sulfur cluster binding"/>
    <property type="evidence" value="ECO:0007669"/>
    <property type="project" value="UniProtKB-UniRule"/>
</dbReference>
<dbReference type="Proteomes" id="UP000286746">
    <property type="component" value="Unassembled WGS sequence"/>
</dbReference>
<evidence type="ECO:0000256" key="1">
    <source>
        <dbReference type="ARBA" id="ARBA00004496"/>
    </source>
</evidence>
<dbReference type="GO" id="GO:0045454">
    <property type="term" value="P:cell redox homeostasis"/>
    <property type="evidence" value="ECO:0007669"/>
    <property type="project" value="TreeGrafter"/>
</dbReference>
<evidence type="ECO:0000256" key="2">
    <source>
        <dbReference type="ARBA" id="ARBA00006597"/>
    </source>
</evidence>
<feature type="binding site" evidence="11">
    <location>
        <position position="66"/>
    </location>
    <ligand>
        <name>[4Fe-4S] cluster</name>
        <dbReference type="ChEBI" id="CHEBI:49883"/>
    </ligand>
</feature>
<keyword evidence="10 11" id="KW-0804">Transcription</keyword>
<comment type="function">
    <text evidence="11">Acts as a transcriptional regulator. Probably redox-responsive. The apo- but not holo-form probably binds DNA.</text>
</comment>
<evidence type="ECO:0000256" key="3">
    <source>
        <dbReference type="ARBA" id="ARBA00022485"/>
    </source>
</evidence>
<feature type="binding site" evidence="11">
    <location>
        <position position="28"/>
    </location>
    <ligand>
        <name>[4Fe-4S] cluster</name>
        <dbReference type="ChEBI" id="CHEBI:49883"/>
    </ligand>
</feature>
<evidence type="ECO:0000313" key="14">
    <source>
        <dbReference type="Proteomes" id="UP000286746"/>
    </source>
</evidence>
<dbReference type="GO" id="GO:0046872">
    <property type="term" value="F:metal ion binding"/>
    <property type="evidence" value="ECO:0007669"/>
    <property type="project" value="UniProtKB-KW"/>
</dbReference>
<feature type="binding site" evidence="11">
    <location>
        <position position="60"/>
    </location>
    <ligand>
        <name>[4Fe-4S] cluster</name>
        <dbReference type="ChEBI" id="CHEBI:49883"/>
    </ligand>
</feature>
<dbReference type="GO" id="GO:0005737">
    <property type="term" value="C:cytoplasm"/>
    <property type="evidence" value="ECO:0007669"/>
    <property type="project" value="UniProtKB-SubCell"/>
</dbReference>
<evidence type="ECO:0000313" key="13">
    <source>
        <dbReference type="EMBL" id="GCD41813.1"/>
    </source>
</evidence>
<evidence type="ECO:0000259" key="12">
    <source>
        <dbReference type="PROSITE" id="PS51674"/>
    </source>
</evidence>
<comment type="cofactor">
    <cofactor evidence="11">
        <name>[4Fe-4S] cluster</name>
        <dbReference type="ChEBI" id="CHEBI:49883"/>
    </cofactor>
    <text evidence="11">Binds 1 [4Fe-4S] cluster per subunit. Following nitrosylation of the [4Fe-4S] cluster binds 1 [4Fe-8(NO)] cluster per subunit.</text>
</comment>
<gene>
    <name evidence="13" type="primary">whiB_1</name>
    <name evidence="11" type="synonym">whiB</name>
    <name evidence="13" type="ORF">GKJPGBOP_01470</name>
</gene>
<keyword evidence="11" id="KW-0963">Cytoplasm</keyword>
<keyword evidence="4 11" id="KW-0479">Metal-binding</keyword>
<dbReference type="GO" id="GO:0047134">
    <property type="term" value="F:protein-disulfide reductase [NAD(P)H] activity"/>
    <property type="evidence" value="ECO:0007669"/>
    <property type="project" value="TreeGrafter"/>
</dbReference>
<feature type="binding site" evidence="11">
    <location>
        <position position="57"/>
    </location>
    <ligand>
        <name>[4Fe-4S] cluster</name>
        <dbReference type="ChEBI" id="CHEBI:49883"/>
    </ligand>
</feature>
<dbReference type="InterPro" id="IPR034768">
    <property type="entry name" value="4FE4S_WBL"/>
</dbReference>
<dbReference type="GO" id="GO:0003677">
    <property type="term" value="F:DNA binding"/>
    <property type="evidence" value="ECO:0007669"/>
    <property type="project" value="UniProtKB-UniRule"/>
</dbReference>
<comment type="subcellular location">
    <subcellularLocation>
        <location evidence="1 11">Cytoplasm</location>
    </subcellularLocation>
</comment>
<evidence type="ECO:0000256" key="9">
    <source>
        <dbReference type="ARBA" id="ARBA00023157"/>
    </source>
</evidence>
<dbReference type="GO" id="GO:0045892">
    <property type="term" value="P:negative regulation of DNA-templated transcription"/>
    <property type="evidence" value="ECO:0007669"/>
    <property type="project" value="TreeGrafter"/>
</dbReference>
<keyword evidence="14" id="KW-1185">Reference proteome</keyword>
<keyword evidence="5 11" id="KW-0408">Iron</keyword>
<keyword evidence="6 11" id="KW-0411">Iron-sulfur</keyword>
<keyword evidence="3 11" id="KW-0004">4Fe-4S</keyword>
<reference evidence="13 14" key="1">
    <citation type="submission" date="2018-11" db="EMBL/GenBank/DDBJ databases">
        <title>Whole genome sequence of Streptomyces paromomycinus NBRC 15454(T).</title>
        <authorList>
            <person name="Komaki H."/>
            <person name="Tamura T."/>
        </authorList>
    </citation>
    <scope>NUCLEOTIDE SEQUENCE [LARGE SCALE GENOMIC DNA]</scope>
    <source>
        <strain evidence="13 14">NBRC 15454</strain>
    </source>
</reference>
<comment type="PTM">
    <text evidence="11">Upon Fe-S cluster removal intramolecular disulfide bonds are formed.</text>
</comment>
<comment type="PTM">
    <text evidence="11">The Fe-S cluster can be nitrosylated by nitric oxide (NO).</text>
</comment>
<protein>
    <recommendedName>
        <fullName evidence="11">Transcriptional regulator WhiB</fullName>
    </recommendedName>
</protein>